<dbReference type="Gene3D" id="3.10.350.10">
    <property type="entry name" value="LysM domain"/>
    <property type="match status" value="1"/>
</dbReference>
<dbReference type="PANTHER" id="PTHR21666">
    <property type="entry name" value="PEPTIDASE-RELATED"/>
    <property type="match status" value="1"/>
</dbReference>
<dbReference type="Proteomes" id="UP000253034">
    <property type="component" value="Unassembled WGS sequence"/>
</dbReference>
<evidence type="ECO:0000259" key="3">
    <source>
        <dbReference type="PROSITE" id="PS51782"/>
    </source>
</evidence>
<gene>
    <name evidence="4" type="ORF">DFR58_11185</name>
</gene>
<dbReference type="SUPFAM" id="SSF54106">
    <property type="entry name" value="LysM domain"/>
    <property type="match status" value="1"/>
</dbReference>
<proteinExistence type="predicted"/>
<dbReference type="InterPro" id="IPR011098">
    <property type="entry name" value="G5_dom"/>
</dbReference>
<evidence type="ECO:0000259" key="2">
    <source>
        <dbReference type="PROSITE" id="PS51109"/>
    </source>
</evidence>
<dbReference type="CDD" id="cd12797">
    <property type="entry name" value="M23_peptidase"/>
    <property type="match status" value="1"/>
</dbReference>
<keyword evidence="4" id="KW-0378">Hydrolase</keyword>
<dbReference type="SMART" id="SM00257">
    <property type="entry name" value="LysM"/>
    <property type="match status" value="1"/>
</dbReference>
<dbReference type="EMBL" id="QPJT01000011">
    <property type="protein sequence ID" value="RCX16340.1"/>
    <property type="molecule type" value="Genomic_DNA"/>
</dbReference>
<dbReference type="Pfam" id="PF07501">
    <property type="entry name" value="G5"/>
    <property type="match status" value="1"/>
</dbReference>
<organism evidence="4 5">
    <name type="scientific">Anaerobacterium chartisolvens</name>
    <dbReference type="NCBI Taxonomy" id="1297424"/>
    <lineage>
        <taxon>Bacteria</taxon>
        <taxon>Bacillati</taxon>
        <taxon>Bacillota</taxon>
        <taxon>Clostridia</taxon>
        <taxon>Eubacteriales</taxon>
        <taxon>Oscillospiraceae</taxon>
        <taxon>Anaerobacterium</taxon>
    </lineage>
</organism>
<dbReference type="Gene3D" id="2.70.70.10">
    <property type="entry name" value="Glucose Permease (Domain IIA)"/>
    <property type="match status" value="1"/>
</dbReference>
<evidence type="ECO:0000313" key="5">
    <source>
        <dbReference type="Proteomes" id="UP000253034"/>
    </source>
</evidence>
<dbReference type="GO" id="GO:0004222">
    <property type="term" value="F:metalloendopeptidase activity"/>
    <property type="evidence" value="ECO:0007669"/>
    <property type="project" value="TreeGrafter"/>
</dbReference>
<dbReference type="Gene3D" id="2.20.230.10">
    <property type="entry name" value="Resuscitation-promoting factor rpfb"/>
    <property type="match status" value="1"/>
</dbReference>
<dbReference type="SUPFAM" id="SSF51261">
    <property type="entry name" value="Duplicated hybrid motif"/>
    <property type="match status" value="1"/>
</dbReference>
<dbReference type="Pfam" id="PF01476">
    <property type="entry name" value="LysM"/>
    <property type="match status" value="1"/>
</dbReference>
<dbReference type="AlphaFoldDB" id="A0A369B452"/>
<sequence length="465" mass="51776">MNLLYKMFSREMLRLKRLNLKRLNFKKLNRKKLLRISVVFLPLLAALVITASTRSYSVNIDNKYLGTVKSKRVVQDILKDIVKEAEVRHGTEISVSGEISYKSVFFTGRDRIEENELRGVLESNVALTAKAFAITADGKDITYLKEQASAEEVLNKIKEPYIQSQEDGPNVVFVENVGIVEREVSVDKLKDRQEAFDSLTIESNDKKEYTVEKGDIVGRIAERFGITAQEIQKVNPGIDIDNISIGQKLIIVAPKYAVNVKKSSYKTLEEKIPYGVEYEDSQELYRGESRVKAKGADGKKLVKTELVSINGILEKTNIISEDVLEEPKTEVMLRGTKERPRTAATGVFARPNRGSVSSRFGQRWRGKHTGIDIAAPRGTPNKAADGGVVTFAGWEGNYGKLIIIDHGNGFTTYYAHNDTIKVKKGQRVAKGDVIGTVGSTGNATGPHLHFEVRKNGNPVDPSKYI</sequence>
<dbReference type="InterPro" id="IPR018392">
    <property type="entry name" value="LysM"/>
</dbReference>
<feature type="domain" description="LysM" evidence="3">
    <location>
        <begin position="207"/>
        <end position="251"/>
    </location>
</feature>
<keyword evidence="1" id="KW-0732">Signal</keyword>
<reference evidence="4 5" key="1">
    <citation type="submission" date="2018-07" db="EMBL/GenBank/DDBJ databases">
        <title>Genomic Encyclopedia of Type Strains, Phase IV (KMG-IV): sequencing the most valuable type-strain genomes for metagenomic binning, comparative biology and taxonomic classification.</title>
        <authorList>
            <person name="Goeker M."/>
        </authorList>
    </citation>
    <scope>NUCLEOTIDE SEQUENCE [LARGE SCALE GENOMIC DNA]</scope>
    <source>
        <strain evidence="4 5">DSM 27016</strain>
    </source>
</reference>
<keyword evidence="5" id="KW-1185">Reference proteome</keyword>
<dbReference type="InterPro" id="IPR011055">
    <property type="entry name" value="Dup_hybrid_motif"/>
</dbReference>
<evidence type="ECO:0000313" key="4">
    <source>
        <dbReference type="EMBL" id="RCX16340.1"/>
    </source>
</evidence>
<accession>A0A369B452</accession>
<dbReference type="PANTHER" id="PTHR21666:SF270">
    <property type="entry name" value="MUREIN HYDROLASE ACTIVATOR ENVC"/>
    <property type="match status" value="1"/>
</dbReference>
<dbReference type="PROSITE" id="PS51109">
    <property type="entry name" value="G5"/>
    <property type="match status" value="1"/>
</dbReference>
<dbReference type="InterPro" id="IPR050570">
    <property type="entry name" value="Cell_wall_metabolism_enzyme"/>
</dbReference>
<dbReference type="PROSITE" id="PS51782">
    <property type="entry name" value="LYSM"/>
    <property type="match status" value="1"/>
</dbReference>
<protein>
    <submittedName>
        <fullName evidence="4">Murein DD-endopeptidase MepM/ murein hydrolase activator NlpD</fullName>
    </submittedName>
</protein>
<dbReference type="InterPro" id="IPR016047">
    <property type="entry name" value="M23ase_b-sheet_dom"/>
</dbReference>
<dbReference type="InterPro" id="IPR036779">
    <property type="entry name" value="LysM_dom_sf"/>
</dbReference>
<name>A0A369B452_9FIRM</name>
<evidence type="ECO:0000256" key="1">
    <source>
        <dbReference type="ARBA" id="ARBA00022729"/>
    </source>
</evidence>
<dbReference type="SMART" id="SM01208">
    <property type="entry name" value="G5"/>
    <property type="match status" value="1"/>
</dbReference>
<comment type="caution">
    <text evidence="4">The sequence shown here is derived from an EMBL/GenBank/DDBJ whole genome shotgun (WGS) entry which is preliminary data.</text>
</comment>
<dbReference type="CDD" id="cd00118">
    <property type="entry name" value="LysM"/>
    <property type="match status" value="1"/>
</dbReference>
<feature type="domain" description="G5" evidence="2">
    <location>
        <begin position="258"/>
        <end position="338"/>
    </location>
</feature>
<dbReference type="Pfam" id="PF01551">
    <property type="entry name" value="Peptidase_M23"/>
    <property type="match status" value="1"/>
</dbReference>